<dbReference type="STRING" id="523831.SEHO0A_01447"/>
<name>A0A1J6YYR9_SALHO</name>
<dbReference type="Gene3D" id="1.10.10.10">
    <property type="entry name" value="Winged helix-like DNA-binding domain superfamily/Winged helix DNA-binding domain"/>
    <property type="match status" value="1"/>
</dbReference>
<dbReference type="PROSITE" id="PS50043">
    <property type="entry name" value="HTH_LUXR_2"/>
    <property type="match status" value="1"/>
</dbReference>
<accession>A0A1J6YYR9</accession>
<keyword evidence="2" id="KW-0238">DNA-binding</keyword>
<keyword evidence="3" id="KW-0804">Transcription</keyword>
<organism evidence="5 6">
    <name type="scientific">Salmonella enterica subsp. houtenae serovar 50:g,z51:-</name>
    <dbReference type="NCBI Taxonomy" id="1173947"/>
    <lineage>
        <taxon>Bacteria</taxon>
        <taxon>Pseudomonadati</taxon>
        <taxon>Pseudomonadota</taxon>
        <taxon>Gammaproteobacteria</taxon>
        <taxon>Enterobacterales</taxon>
        <taxon>Enterobacteriaceae</taxon>
        <taxon>Salmonella</taxon>
    </lineage>
</organism>
<proteinExistence type="predicted"/>
<dbReference type="EMBL" id="JWSP02000004">
    <property type="protein sequence ID" value="PNO34974.1"/>
    <property type="molecule type" value="Genomic_DNA"/>
</dbReference>
<sequence length="203" mass="23605">MIIVITTCEYFKKGFGYIVDDIRREYCSFTEVVYAKHIGCVNKQTLQRVKAIIVDYGHADIHLLSSLFEFKTHHPDSYIILITRDTCYESTIDNILINALSDFSVDCKDALKKISGFLGNYGEAKHNRVITKNSNLYCLEKQVNLSKKEVNVLPFIMTGKKNKEISRHLDLSEKTICHYRRSIYKKFQVNNLAGLYYKIEDKR</sequence>
<dbReference type="GO" id="GO:0006355">
    <property type="term" value="P:regulation of DNA-templated transcription"/>
    <property type="evidence" value="ECO:0007669"/>
    <property type="project" value="InterPro"/>
</dbReference>
<dbReference type="PRINTS" id="PR00038">
    <property type="entry name" value="HTHLUXR"/>
</dbReference>
<keyword evidence="1" id="KW-0805">Transcription regulation</keyword>
<dbReference type="GO" id="GO:0003677">
    <property type="term" value="F:DNA binding"/>
    <property type="evidence" value="ECO:0007669"/>
    <property type="project" value="UniProtKB-KW"/>
</dbReference>
<dbReference type="SMART" id="SM00421">
    <property type="entry name" value="HTH_LUXR"/>
    <property type="match status" value="1"/>
</dbReference>
<dbReference type="Pfam" id="PF00196">
    <property type="entry name" value="GerE"/>
    <property type="match status" value="1"/>
</dbReference>
<dbReference type="AlphaFoldDB" id="A0A1J6YYR9"/>
<evidence type="ECO:0000256" key="1">
    <source>
        <dbReference type="ARBA" id="ARBA00023015"/>
    </source>
</evidence>
<dbReference type="InterPro" id="IPR016032">
    <property type="entry name" value="Sig_transdc_resp-reg_C-effctor"/>
</dbReference>
<dbReference type="Proteomes" id="UP000236163">
    <property type="component" value="Unassembled WGS sequence"/>
</dbReference>
<dbReference type="InterPro" id="IPR036388">
    <property type="entry name" value="WH-like_DNA-bd_sf"/>
</dbReference>
<reference evidence="6" key="1">
    <citation type="submission" date="2017-12" db="EMBL/GenBank/DDBJ databases">
        <title>FDA dAtabase for Regulatory Grade micrObial Sequences (FDA-ARGOS): Supporting development and validation of Infectious Disease Dx tests.</title>
        <authorList>
            <person name="Sichtig H."/>
            <person name="Tallon L."/>
            <person name="Sadzewicz L."/>
            <person name="Sengamalay N."/>
            <person name="Nagaraj S."/>
            <person name="Vavikolanu K."/>
            <person name="Aluvathingal J."/>
            <person name="Nadendla S."/>
            <person name="Pirone D.C."/>
            <person name="Hoffman M."/>
            <person name="Muruvanda T."/>
            <person name="Allard M."/>
            <person name="Evans P."/>
        </authorList>
    </citation>
    <scope>NUCLEOTIDE SEQUENCE [LARGE SCALE GENOMIC DNA]</scope>
    <source>
        <strain evidence="6">FDAARGOS_55</strain>
    </source>
</reference>
<evidence type="ECO:0000256" key="3">
    <source>
        <dbReference type="ARBA" id="ARBA00023163"/>
    </source>
</evidence>
<dbReference type="InterPro" id="IPR000792">
    <property type="entry name" value="Tscrpt_reg_LuxR_C"/>
</dbReference>
<dbReference type="CDD" id="cd06170">
    <property type="entry name" value="LuxR_C_like"/>
    <property type="match status" value="1"/>
</dbReference>
<dbReference type="PROSITE" id="PS00622">
    <property type="entry name" value="HTH_LUXR_1"/>
    <property type="match status" value="1"/>
</dbReference>
<comment type="caution">
    <text evidence="5">The sequence shown here is derived from an EMBL/GenBank/DDBJ whole genome shotgun (WGS) entry which is preliminary data.</text>
</comment>
<dbReference type="PANTHER" id="PTHR44688">
    <property type="entry name" value="DNA-BINDING TRANSCRIPTIONAL ACTIVATOR DEVR_DOSR"/>
    <property type="match status" value="1"/>
</dbReference>
<gene>
    <name evidence="5" type="ORF">RK55_018475</name>
</gene>
<protein>
    <submittedName>
        <fullName evidence="5">Helix-turn-helix transcriptional regulator</fullName>
    </submittedName>
</protein>
<dbReference type="PANTHER" id="PTHR44688:SF16">
    <property type="entry name" value="DNA-BINDING TRANSCRIPTIONAL ACTIVATOR DEVR_DOSR"/>
    <property type="match status" value="1"/>
</dbReference>
<evidence type="ECO:0000313" key="6">
    <source>
        <dbReference type="Proteomes" id="UP000236163"/>
    </source>
</evidence>
<dbReference type="SUPFAM" id="SSF46894">
    <property type="entry name" value="C-terminal effector domain of the bipartite response regulators"/>
    <property type="match status" value="1"/>
</dbReference>
<feature type="domain" description="HTH luxR-type" evidence="4">
    <location>
        <begin position="138"/>
        <end position="203"/>
    </location>
</feature>
<evidence type="ECO:0000313" key="5">
    <source>
        <dbReference type="EMBL" id="PNO34974.1"/>
    </source>
</evidence>
<evidence type="ECO:0000259" key="4">
    <source>
        <dbReference type="PROSITE" id="PS50043"/>
    </source>
</evidence>
<evidence type="ECO:0000256" key="2">
    <source>
        <dbReference type="ARBA" id="ARBA00023125"/>
    </source>
</evidence>